<evidence type="ECO:0000313" key="1">
    <source>
        <dbReference type="EMBL" id="AQK94746.1"/>
    </source>
</evidence>
<proteinExistence type="predicted"/>
<organism evidence="1">
    <name type="scientific">Zea mays</name>
    <name type="common">Maize</name>
    <dbReference type="NCBI Taxonomy" id="4577"/>
    <lineage>
        <taxon>Eukaryota</taxon>
        <taxon>Viridiplantae</taxon>
        <taxon>Streptophyta</taxon>
        <taxon>Embryophyta</taxon>
        <taxon>Tracheophyta</taxon>
        <taxon>Spermatophyta</taxon>
        <taxon>Magnoliopsida</taxon>
        <taxon>Liliopsida</taxon>
        <taxon>Poales</taxon>
        <taxon>Poaceae</taxon>
        <taxon>PACMAD clade</taxon>
        <taxon>Panicoideae</taxon>
        <taxon>Andropogonodae</taxon>
        <taxon>Andropogoneae</taxon>
        <taxon>Tripsacinae</taxon>
        <taxon>Zea</taxon>
    </lineage>
</organism>
<protein>
    <submittedName>
        <fullName evidence="1">Uncharacterized protein</fullName>
    </submittedName>
</protein>
<dbReference type="IntAct" id="A0A1D6FT84">
    <property type="interactions" value="1"/>
</dbReference>
<reference evidence="1" key="1">
    <citation type="submission" date="2015-12" db="EMBL/GenBank/DDBJ databases">
        <title>Update maize B73 reference genome by single molecule sequencing technologies.</title>
        <authorList>
            <consortium name="Maize Genome Sequencing Project"/>
            <person name="Ware D."/>
        </authorList>
    </citation>
    <scope>NUCLEOTIDE SEQUENCE</scope>
    <source>
        <tissue evidence="1">Seedling</tissue>
    </source>
</reference>
<name>A0A1D6FT84_MAIZE</name>
<dbReference type="EMBL" id="CM000784">
    <property type="protein sequence ID" value="AQK94746.1"/>
    <property type="molecule type" value="Genomic_DNA"/>
</dbReference>
<dbReference type="ExpressionAtlas" id="A0A1D6FT84">
    <property type="expression patterns" value="baseline and differential"/>
</dbReference>
<dbReference type="AlphaFoldDB" id="A0A1D6FT84"/>
<sequence>MNIWFQICASIISSCQLGRRHVYFHSCALILASSIVSFRCTTDLVCVKCIRLSQVGDFRLCSLRPRRRRRRRSIHVGRLLHGRIDATACYGYLELAIEQMAETADASNALDHGLHYLRSTGNACAARALLCWGWENSDAHAGMASSVELSLFLPPSVNFLSSCLLRQLHLLTADVAATHRFMCSSSGEHPLLEPPWRSATGRHDSSSPSDASRLFYEMNKGFIMRSTTGRHDSSSPSDASRLFDEMCEKQNEHACVVMTNVQVNSTSKSYHHHRKGICFLCTYQDHHHFWTMNASLYI</sequence>
<accession>A0A1D6FT84</accession>
<dbReference type="InParanoid" id="A0A1D6FT84"/>
<gene>
    <name evidence="1" type="ORF">ZEAMMB73_Zm00001d010725</name>
</gene>